<organism evidence="2 3">
    <name type="scientific">Astrephomene gubernaculifera</name>
    <dbReference type="NCBI Taxonomy" id="47775"/>
    <lineage>
        <taxon>Eukaryota</taxon>
        <taxon>Viridiplantae</taxon>
        <taxon>Chlorophyta</taxon>
        <taxon>core chlorophytes</taxon>
        <taxon>Chlorophyceae</taxon>
        <taxon>CS clade</taxon>
        <taxon>Chlamydomonadales</taxon>
        <taxon>Astrephomenaceae</taxon>
        <taxon>Astrephomene</taxon>
    </lineage>
</organism>
<dbReference type="AlphaFoldDB" id="A0AAD3DPT6"/>
<dbReference type="Pfam" id="PF05686">
    <property type="entry name" value="Glyco_transf_90"/>
    <property type="match status" value="1"/>
</dbReference>
<dbReference type="Proteomes" id="UP001054857">
    <property type="component" value="Unassembled WGS sequence"/>
</dbReference>
<evidence type="ECO:0000259" key="1">
    <source>
        <dbReference type="Pfam" id="PF05686"/>
    </source>
</evidence>
<dbReference type="EMBL" id="BMAR01000007">
    <property type="protein sequence ID" value="GFR44412.1"/>
    <property type="molecule type" value="Genomic_DNA"/>
</dbReference>
<accession>A0AAD3DPT6</accession>
<feature type="domain" description="Glycosyl transferase CAP10" evidence="1">
    <location>
        <begin position="7"/>
        <end position="92"/>
    </location>
</feature>
<feature type="non-terminal residue" evidence="2">
    <location>
        <position position="163"/>
    </location>
</feature>
<gene>
    <name evidence="2" type="ORF">Agub_g5645</name>
</gene>
<reference evidence="2 3" key="1">
    <citation type="journal article" date="2021" name="Sci. Rep.">
        <title>Genome sequencing of the multicellular alga Astrephomene provides insights into convergent evolution of germ-soma differentiation.</title>
        <authorList>
            <person name="Yamashita S."/>
            <person name="Yamamoto K."/>
            <person name="Matsuzaki R."/>
            <person name="Suzuki S."/>
            <person name="Yamaguchi H."/>
            <person name="Hirooka S."/>
            <person name="Minakuchi Y."/>
            <person name="Miyagishima S."/>
            <person name="Kawachi M."/>
            <person name="Toyoda A."/>
            <person name="Nozaki H."/>
        </authorList>
    </citation>
    <scope>NUCLEOTIDE SEQUENCE [LARGE SCALE GENOMIC DNA]</scope>
    <source>
        <strain evidence="2 3">NIES-4017</strain>
    </source>
</reference>
<sequence>LKRITERWGTSVPDVEVLLAADDDPTQDAADPNLWKQGPLWPIMKQCKSSQSADITVPTWHFYSLHASAMFFSQTERFNRETPWEARQLRAYGGGLLYHRTMWLHDNARSLEGNLSWGPEPAPMLREKFAQYLREELRHPDIVFDEGAPIDTWGNNKMVIHLD</sequence>
<keyword evidence="3" id="KW-1185">Reference proteome</keyword>
<protein>
    <recommendedName>
        <fullName evidence="1">Glycosyl transferase CAP10 domain-containing protein</fullName>
    </recommendedName>
</protein>
<dbReference type="InterPro" id="IPR006598">
    <property type="entry name" value="CAP10"/>
</dbReference>
<proteinExistence type="predicted"/>
<comment type="caution">
    <text evidence="2">The sequence shown here is derived from an EMBL/GenBank/DDBJ whole genome shotgun (WGS) entry which is preliminary data.</text>
</comment>
<evidence type="ECO:0000313" key="2">
    <source>
        <dbReference type="EMBL" id="GFR44412.1"/>
    </source>
</evidence>
<evidence type="ECO:0000313" key="3">
    <source>
        <dbReference type="Proteomes" id="UP001054857"/>
    </source>
</evidence>
<feature type="non-terminal residue" evidence="2">
    <location>
        <position position="1"/>
    </location>
</feature>
<name>A0AAD3DPT6_9CHLO</name>